<dbReference type="AlphaFoldDB" id="A0A9Q1J2X3"/>
<gene>
    <name evidence="2" type="ORF">SKAU_G00125260</name>
</gene>
<keyword evidence="3" id="KW-1185">Reference proteome</keyword>
<proteinExistence type="predicted"/>
<name>A0A9Q1J2X3_SYNKA</name>
<protein>
    <submittedName>
        <fullName evidence="2">Uncharacterized protein</fullName>
    </submittedName>
</protein>
<reference evidence="2" key="1">
    <citation type="journal article" date="2023" name="Science">
        <title>Genome structures resolve the early diversification of teleost fishes.</title>
        <authorList>
            <person name="Parey E."/>
            <person name="Louis A."/>
            <person name="Montfort J."/>
            <person name="Bouchez O."/>
            <person name="Roques C."/>
            <person name="Iampietro C."/>
            <person name="Lluch J."/>
            <person name="Castinel A."/>
            <person name="Donnadieu C."/>
            <person name="Desvignes T."/>
            <person name="Floi Bucao C."/>
            <person name="Jouanno E."/>
            <person name="Wen M."/>
            <person name="Mejri S."/>
            <person name="Dirks R."/>
            <person name="Jansen H."/>
            <person name="Henkel C."/>
            <person name="Chen W.J."/>
            <person name="Zahm M."/>
            <person name="Cabau C."/>
            <person name="Klopp C."/>
            <person name="Thompson A.W."/>
            <person name="Robinson-Rechavi M."/>
            <person name="Braasch I."/>
            <person name="Lecointre G."/>
            <person name="Bobe J."/>
            <person name="Postlethwait J.H."/>
            <person name="Berthelot C."/>
            <person name="Roest Crollius H."/>
            <person name="Guiguen Y."/>
        </authorList>
    </citation>
    <scope>NUCLEOTIDE SEQUENCE</scope>
    <source>
        <strain evidence="2">WJC10195</strain>
    </source>
</reference>
<evidence type="ECO:0000256" key="1">
    <source>
        <dbReference type="SAM" id="MobiDB-lite"/>
    </source>
</evidence>
<organism evidence="2 3">
    <name type="scientific">Synaphobranchus kaupii</name>
    <name type="common">Kaup's arrowtooth eel</name>
    <dbReference type="NCBI Taxonomy" id="118154"/>
    <lineage>
        <taxon>Eukaryota</taxon>
        <taxon>Metazoa</taxon>
        <taxon>Chordata</taxon>
        <taxon>Craniata</taxon>
        <taxon>Vertebrata</taxon>
        <taxon>Euteleostomi</taxon>
        <taxon>Actinopterygii</taxon>
        <taxon>Neopterygii</taxon>
        <taxon>Teleostei</taxon>
        <taxon>Anguilliformes</taxon>
        <taxon>Synaphobranchidae</taxon>
        <taxon>Synaphobranchus</taxon>
    </lineage>
</organism>
<evidence type="ECO:0000313" key="2">
    <source>
        <dbReference type="EMBL" id="KAJ8363695.1"/>
    </source>
</evidence>
<dbReference type="Proteomes" id="UP001152622">
    <property type="component" value="Chromosome 4"/>
</dbReference>
<sequence>MRKTSRYHMLCSMANSGCLLLSGSGMLPHSLQCPPAFLYLPEQFSHLSTPESGVEEERVEEERGGPARRCSSLPCGGPAPAPAPRSRREDPPLSAARAAEWTARSRVPCEQTARSS</sequence>
<accession>A0A9Q1J2X3</accession>
<feature type="region of interest" description="Disordered" evidence="1">
    <location>
        <begin position="48"/>
        <end position="116"/>
    </location>
</feature>
<dbReference type="EMBL" id="JAINUF010000004">
    <property type="protein sequence ID" value="KAJ8363695.1"/>
    <property type="molecule type" value="Genomic_DNA"/>
</dbReference>
<comment type="caution">
    <text evidence="2">The sequence shown here is derived from an EMBL/GenBank/DDBJ whole genome shotgun (WGS) entry which is preliminary data.</text>
</comment>
<evidence type="ECO:0000313" key="3">
    <source>
        <dbReference type="Proteomes" id="UP001152622"/>
    </source>
</evidence>